<dbReference type="Pfam" id="PF05913">
    <property type="entry name" value="MupG_C"/>
    <property type="match status" value="1"/>
</dbReference>
<dbReference type="SUPFAM" id="SSF51445">
    <property type="entry name" value="(Trans)glycosidases"/>
    <property type="match status" value="1"/>
</dbReference>
<dbReference type="OrthoDB" id="5809921at2"/>
<dbReference type="PANTHER" id="PTHR38435">
    <property type="match status" value="1"/>
</dbReference>
<dbReference type="InterPro" id="IPR008589">
    <property type="entry name" value="MupG"/>
</dbReference>
<feature type="domain" description="6-phospho-N-acetylmuramidase N-terminal" evidence="2">
    <location>
        <begin position="2"/>
        <end position="229"/>
    </location>
</feature>
<dbReference type="InterPro" id="IPR043797">
    <property type="entry name" value="MupG_N"/>
</dbReference>
<dbReference type="AlphaFoldDB" id="A0A3R9FU39"/>
<evidence type="ECO:0000259" key="2">
    <source>
        <dbReference type="Pfam" id="PF19200"/>
    </source>
</evidence>
<feature type="domain" description="6-phospho-N-acetylmuramidase C-terminal" evidence="1">
    <location>
        <begin position="253"/>
        <end position="350"/>
    </location>
</feature>
<sequence length="361" mass="40576">MLGISVYLNKDRREKNAVWIEKAARHGLTSIFTSLHIPEDNPADYKELLQELGALAKKHGMELMADVSPRSLDYLGLEWEHYEKLLDWGLSGIRADYGFTTRQVVELSHKMKIGINASTVTKNELEEWIGAGLKTANVEAWHNFYPRPETGLDTPFLIERNKMFRSMGITTMAFVPGDQDQRGPVFAGLPTLEKHRSSLPHIAAAELLYSCFTDKILIGDHAASDDQLALLCSLDKKIIPLRVEALNWPQTELLAAPLTNRMDPARDVIRAVESRSYALKGDKHLPPLNQTERPGGTITIDNELYGRYAGELQITVNDLPRDEKVNCIGRVIEEDLPLLSQIGAGQKFQFIVRDEHGNRKA</sequence>
<accession>A0A3R9FU39</accession>
<dbReference type="PANTHER" id="PTHR38435:SF2">
    <property type="entry name" value="DUF871 DOMAIN-CONTAINING PROTEIN"/>
    <property type="match status" value="1"/>
</dbReference>
<evidence type="ECO:0000313" key="3">
    <source>
        <dbReference type="EMBL" id="RSD25137.1"/>
    </source>
</evidence>
<dbReference type="Gene3D" id="2.40.100.10">
    <property type="entry name" value="Cyclophilin-like"/>
    <property type="match status" value="1"/>
</dbReference>
<dbReference type="InterPro" id="IPR029000">
    <property type="entry name" value="Cyclophilin-like_dom_sf"/>
</dbReference>
<gene>
    <name evidence="3" type="ORF">EJA10_17880</name>
</gene>
<reference evidence="4" key="1">
    <citation type="submission" date="2018-12" db="EMBL/GenBank/DDBJ databases">
        <title>Bacillus chawlae sp. nov., Bacillus glennii sp. nov., and Bacillus saganii sp. nov. Isolated from the Vehicle Assembly Building at Kennedy Space Center where the Viking Spacecraft were Assembled.</title>
        <authorList>
            <person name="Seuylemezian A."/>
            <person name="Vaishampayan P."/>
        </authorList>
    </citation>
    <scope>NUCLEOTIDE SEQUENCE [LARGE SCALE GENOMIC DNA]</scope>
    <source>
        <strain evidence="4">DSM 13966</strain>
    </source>
</reference>
<dbReference type="InterPro" id="IPR043894">
    <property type="entry name" value="MupG_C"/>
</dbReference>
<dbReference type="EMBL" id="RSFW01000020">
    <property type="protein sequence ID" value="RSD25137.1"/>
    <property type="molecule type" value="Genomic_DNA"/>
</dbReference>
<protein>
    <submittedName>
        <fullName evidence="3">DUF871 domain-containing protein</fullName>
    </submittedName>
</protein>
<evidence type="ECO:0000313" key="4">
    <source>
        <dbReference type="Proteomes" id="UP000279911"/>
    </source>
</evidence>
<dbReference type="Gene3D" id="3.20.20.70">
    <property type="entry name" value="Aldolase class I"/>
    <property type="match status" value="1"/>
</dbReference>
<dbReference type="Pfam" id="PF19200">
    <property type="entry name" value="MupG_N"/>
    <property type="match status" value="1"/>
</dbReference>
<proteinExistence type="predicted"/>
<evidence type="ECO:0000259" key="1">
    <source>
        <dbReference type="Pfam" id="PF05913"/>
    </source>
</evidence>
<dbReference type="InterPro" id="IPR013785">
    <property type="entry name" value="Aldolase_TIM"/>
</dbReference>
<dbReference type="RefSeq" id="WP_125481394.1">
    <property type="nucleotide sequence ID" value="NZ_RSFW01000020.1"/>
</dbReference>
<comment type="caution">
    <text evidence="3">The sequence shown here is derived from an EMBL/GenBank/DDBJ whole genome shotgun (WGS) entry which is preliminary data.</text>
</comment>
<dbReference type="InterPro" id="IPR017853">
    <property type="entry name" value="GH"/>
</dbReference>
<name>A0A3R9FU39_9BACI</name>
<dbReference type="SUPFAM" id="SSF50891">
    <property type="entry name" value="Cyclophilin-like"/>
    <property type="match status" value="1"/>
</dbReference>
<dbReference type="Proteomes" id="UP000279911">
    <property type="component" value="Unassembled WGS sequence"/>
</dbReference>
<organism evidence="3 4">
    <name type="scientific">Mesobacillus subterraneus</name>
    <dbReference type="NCBI Taxonomy" id="285983"/>
    <lineage>
        <taxon>Bacteria</taxon>
        <taxon>Bacillati</taxon>
        <taxon>Bacillota</taxon>
        <taxon>Bacilli</taxon>
        <taxon>Bacillales</taxon>
        <taxon>Bacillaceae</taxon>
        <taxon>Mesobacillus</taxon>
    </lineage>
</organism>